<dbReference type="PANTHER" id="PTHR23504:SF15">
    <property type="entry name" value="MAJOR FACILITATOR SUPERFAMILY (MFS) PROFILE DOMAIN-CONTAINING PROTEIN"/>
    <property type="match status" value="1"/>
</dbReference>
<dbReference type="GO" id="GO:0016020">
    <property type="term" value="C:membrane"/>
    <property type="evidence" value="ECO:0007669"/>
    <property type="project" value="UniProtKB-SubCell"/>
</dbReference>
<feature type="transmembrane region" description="Helical" evidence="7">
    <location>
        <begin position="222"/>
        <end position="246"/>
    </location>
</feature>
<gene>
    <name evidence="8" type="ORF">DFQ27_007922</name>
</gene>
<evidence type="ECO:0000256" key="4">
    <source>
        <dbReference type="ARBA" id="ARBA00022989"/>
    </source>
</evidence>
<feature type="compositionally biased region" description="Low complexity" evidence="6">
    <location>
        <begin position="372"/>
        <end position="386"/>
    </location>
</feature>
<feature type="compositionally biased region" description="Polar residues" evidence="6">
    <location>
        <begin position="349"/>
        <end position="370"/>
    </location>
</feature>
<feature type="compositionally biased region" description="Polar residues" evidence="6">
    <location>
        <begin position="413"/>
        <end position="429"/>
    </location>
</feature>
<dbReference type="OrthoDB" id="419616at2759"/>
<feature type="transmembrane region" description="Helical" evidence="7">
    <location>
        <begin position="102"/>
        <end position="135"/>
    </location>
</feature>
<feature type="transmembrane region" description="Helical" evidence="7">
    <location>
        <begin position="594"/>
        <end position="614"/>
    </location>
</feature>
<sequence length="733" mass="80179">MSGEINGIDGDEAVPPSLLHGTLSCPATGQQLEFIDEEQPYAWSTTDQPFVIQAQYVKSPPHRSLSVASIYDSGPGEDQGSLTPAGDPDLLDRQLPTPLPMIPLFVLTVVIFSEPLTSTILFPFIYFMFCTSIFWGYMSDKYGRRPILLLGLIGSTITCNVGVAKSMLGEIADESNQGQAFSLFGFAWGIGMIVGPILGSRLSNPAQNFPAIFGNWQFFIDYPYFLPCLVASLGSFLGFLVGLFFLKETKTWPEQEERERLEALEKEKERRSGYAAYDEQVLDDSIDQHDQHMGSGNGLPKNLQHGGNDPVALTMNNSESNLREVEINSSGEDEDLHSQEQQPLLEPSSGPQVRFTNGQGSALATGSRQHYGSMSSLSLGLNSSQGRGFDPTNEPTGTANVLEAAPSSPPVGRSSSTMIYQRPFQSVSAATGRTRRGGYPGRQRPSLNHASSQFSVASSVIQVDPYDRPWASTSPRAGHVPTSFSSSYMPSLSSIYHRPSSYIPTDARSIGVNSTGYSISASRYGGSSIENADWIHPTQRPTTPVLLIPANDRITQQRLSATTSQIFVLPPDPDNKDPNQPVQLLVVPSNNTGLSPLSITSIIAYSTLALHSIVFEEAYTLFAVTPLVSHGLGWTANLLGSSLASMGLVQLTLQFVVYPRLERRLSAVFLFRLSQLLYVVVYMWFPLVRYFLVDESQPETGGQTRLVWNMVLMGLVLKYFCSVCSYTAVMVMV</sequence>
<feature type="region of interest" description="Disordered" evidence="6">
    <location>
        <begin position="288"/>
        <end position="453"/>
    </location>
</feature>
<dbReference type="AlphaFoldDB" id="A0A9P6TZ10"/>
<dbReference type="EMBL" id="JAAAJB010000641">
    <property type="protein sequence ID" value="KAG0252665.1"/>
    <property type="molecule type" value="Genomic_DNA"/>
</dbReference>
<feature type="region of interest" description="Disordered" evidence="6">
    <location>
        <begin position="68"/>
        <end position="89"/>
    </location>
</feature>
<keyword evidence="4 7" id="KW-1133">Transmembrane helix</keyword>
<name>A0A9P6TZ10_9FUNG</name>
<evidence type="ECO:0000313" key="9">
    <source>
        <dbReference type="Proteomes" id="UP000807716"/>
    </source>
</evidence>
<evidence type="ECO:0000256" key="3">
    <source>
        <dbReference type="ARBA" id="ARBA00022692"/>
    </source>
</evidence>
<feature type="transmembrane region" description="Helical" evidence="7">
    <location>
        <begin position="707"/>
        <end position="729"/>
    </location>
</feature>
<comment type="caution">
    <text evidence="8">The sequence shown here is derived from an EMBL/GenBank/DDBJ whole genome shotgun (WGS) entry which is preliminary data.</text>
</comment>
<dbReference type="InterPro" id="IPR036259">
    <property type="entry name" value="MFS_trans_sf"/>
</dbReference>
<feature type="transmembrane region" description="Helical" evidence="7">
    <location>
        <begin position="669"/>
        <end position="687"/>
    </location>
</feature>
<feature type="transmembrane region" description="Helical" evidence="7">
    <location>
        <begin position="180"/>
        <end position="202"/>
    </location>
</feature>
<keyword evidence="3 7" id="KW-0812">Transmembrane</keyword>
<evidence type="ECO:0000256" key="7">
    <source>
        <dbReference type="SAM" id="Phobius"/>
    </source>
</evidence>
<feature type="transmembrane region" description="Helical" evidence="7">
    <location>
        <begin position="634"/>
        <end position="657"/>
    </location>
</feature>
<dbReference type="Gene3D" id="1.20.1250.20">
    <property type="entry name" value="MFS general substrate transporter like domains"/>
    <property type="match status" value="1"/>
</dbReference>
<evidence type="ECO:0000313" key="8">
    <source>
        <dbReference type="EMBL" id="KAG0252665.1"/>
    </source>
</evidence>
<comment type="subcellular location">
    <subcellularLocation>
        <location evidence="1">Membrane</location>
        <topology evidence="1">Multi-pass membrane protein</topology>
    </subcellularLocation>
</comment>
<reference evidence="8" key="1">
    <citation type="journal article" date="2020" name="Fungal Divers.">
        <title>Resolving the Mortierellaceae phylogeny through synthesis of multi-gene phylogenetics and phylogenomics.</title>
        <authorList>
            <person name="Vandepol N."/>
            <person name="Liber J."/>
            <person name="Desiro A."/>
            <person name="Na H."/>
            <person name="Kennedy M."/>
            <person name="Barry K."/>
            <person name="Grigoriev I.V."/>
            <person name="Miller A.N."/>
            <person name="O'Donnell K."/>
            <person name="Stajich J.E."/>
            <person name="Bonito G."/>
        </authorList>
    </citation>
    <scope>NUCLEOTIDE SEQUENCE</scope>
    <source>
        <strain evidence="8">BC1065</strain>
    </source>
</reference>
<keyword evidence="2" id="KW-0813">Transport</keyword>
<organism evidence="8 9">
    <name type="scientific">Actinomortierella ambigua</name>
    <dbReference type="NCBI Taxonomy" id="1343610"/>
    <lineage>
        <taxon>Eukaryota</taxon>
        <taxon>Fungi</taxon>
        <taxon>Fungi incertae sedis</taxon>
        <taxon>Mucoromycota</taxon>
        <taxon>Mortierellomycotina</taxon>
        <taxon>Mortierellomycetes</taxon>
        <taxon>Mortierellales</taxon>
        <taxon>Mortierellaceae</taxon>
        <taxon>Actinomortierella</taxon>
    </lineage>
</organism>
<accession>A0A9P6TZ10</accession>
<evidence type="ECO:0000256" key="6">
    <source>
        <dbReference type="SAM" id="MobiDB-lite"/>
    </source>
</evidence>
<protein>
    <recommendedName>
        <fullName evidence="10">Major facilitator superfamily (MFS) profile domain-containing protein</fullName>
    </recommendedName>
</protein>
<proteinExistence type="predicted"/>
<evidence type="ECO:0000256" key="5">
    <source>
        <dbReference type="ARBA" id="ARBA00023136"/>
    </source>
</evidence>
<dbReference type="SUPFAM" id="SSF103473">
    <property type="entry name" value="MFS general substrate transporter"/>
    <property type="match status" value="1"/>
</dbReference>
<keyword evidence="5 7" id="KW-0472">Membrane</keyword>
<feature type="transmembrane region" description="Helical" evidence="7">
    <location>
        <begin position="147"/>
        <end position="168"/>
    </location>
</feature>
<evidence type="ECO:0000256" key="2">
    <source>
        <dbReference type="ARBA" id="ARBA00022448"/>
    </source>
</evidence>
<evidence type="ECO:0008006" key="10">
    <source>
        <dbReference type="Google" id="ProtNLM"/>
    </source>
</evidence>
<keyword evidence="9" id="KW-1185">Reference proteome</keyword>
<dbReference type="PANTHER" id="PTHR23504">
    <property type="entry name" value="MAJOR FACILITATOR SUPERFAMILY DOMAIN-CONTAINING PROTEIN 10"/>
    <property type="match status" value="1"/>
</dbReference>
<evidence type="ECO:0000256" key="1">
    <source>
        <dbReference type="ARBA" id="ARBA00004141"/>
    </source>
</evidence>
<dbReference type="Proteomes" id="UP000807716">
    <property type="component" value="Unassembled WGS sequence"/>
</dbReference>